<evidence type="ECO:0000256" key="1">
    <source>
        <dbReference type="ARBA" id="ARBA00001913"/>
    </source>
</evidence>
<dbReference type="SMART" id="SM00861">
    <property type="entry name" value="Transket_pyr"/>
    <property type="match status" value="1"/>
</dbReference>
<feature type="binding site" evidence="16">
    <location>
        <position position="498"/>
    </location>
    <ligand>
        <name>substrate</name>
    </ligand>
</feature>
<dbReference type="OrthoDB" id="8732661at2"/>
<dbReference type="InterPro" id="IPR055152">
    <property type="entry name" value="Transketolase-like_C_2"/>
</dbReference>
<comment type="catalytic activity">
    <reaction evidence="13">
        <text>D-sedoheptulose 7-phosphate + D-glyceraldehyde 3-phosphate = aldehydo-D-ribose 5-phosphate + D-xylulose 5-phosphate</text>
        <dbReference type="Rhea" id="RHEA:10508"/>
        <dbReference type="ChEBI" id="CHEBI:57483"/>
        <dbReference type="ChEBI" id="CHEBI:57737"/>
        <dbReference type="ChEBI" id="CHEBI:58273"/>
        <dbReference type="ChEBI" id="CHEBI:59776"/>
        <dbReference type="EC" id="2.2.1.1"/>
    </reaction>
</comment>
<dbReference type="GO" id="GO:0005829">
    <property type="term" value="C:cytosol"/>
    <property type="evidence" value="ECO:0007669"/>
    <property type="project" value="TreeGrafter"/>
</dbReference>
<feature type="active site" description="Proton donor" evidence="15">
    <location>
        <position position="436"/>
    </location>
</feature>
<feature type="binding site" evidence="16">
    <location>
        <position position="486"/>
    </location>
    <ligand>
        <name>substrate</name>
    </ligand>
</feature>
<dbReference type="PANTHER" id="PTHR43522:SF2">
    <property type="entry name" value="TRANSKETOLASE 1-RELATED"/>
    <property type="match status" value="1"/>
</dbReference>
<keyword evidence="10" id="KW-0106">Calcium</keyword>
<comment type="subunit">
    <text evidence="6">Homodimer.</text>
</comment>
<comment type="cofactor">
    <cofactor evidence="1">
        <name>Ca(2+)</name>
        <dbReference type="ChEBI" id="CHEBI:29108"/>
    </cofactor>
</comment>
<evidence type="ECO:0000256" key="15">
    <source>
        <dbReference type="PIRSR" id="PIRSR605478-1"/>
    </source>
</evidence>
<dbReference type="Pfam" id="PF00456">
    <property type="entry name" value="Transketolase_N"/>
    <property type="match status" value="1"/>
</dbReference>
<feature type="binding site" evidence="16">
    <location>
        <position position="50"/>
    </location>
    <ligand>
        <name>substrate</name>
    </ligand>
</feature>
<evidence type="ECO:0000256" key="7">
    <source>
        <dbReference type="ARBA" id="ARBA00013152"/>
    </source>
</evidence>
<evidence type="ECO:0000256" key="4">
    <source>
        <dbReference type="ARBA" id="ARBA00002931"/>
    </source>
</evidence>
<dbReference type="RefSeq" id="WP_084387651.1">
    <property type="nucleotide sequence ID" value="NZ_CAWRCI010000006.1"/>
</dbReference>
<dbReference type="InterPro" id="IPR005478">
    <property type="entry name" value="Transketolase_bac-like"/>
</dbReference>
<feature type="binding site" evidence="17">
    <location>
        <position position="285"/>
    </location>
    <ligand>
        <name>thiamine diphosphate</name>
        <dbReference type="ChEBI" id="CHEBI:58937"/>
    </ligand>
</feature>
<dbReference type="EMBL" id="FIZY01000006">
    <property type="protein sequence ID" value="CZF79424.1"/>
    <property type="molecule type" value="Genomic_DNA"/>
</dbReference>
<evidence type="ECO:0000256" key="12">
    <source>
        <dbReference type="ARBA" id="ARBA00023052"/>
    </source>
</evidence>
<feature type="binding site" evidence="16">
    <location>
        <position position="285"/>
    </location>
    <ligand>
        <name>substrate</name>
    </ligand>
</feature>
<dbReference type="PROSITE" id="PS00801">
    <property type="entry name" value="TRANSKETOLASE_1"/>
    <property type="match status" value="1"/>
</dbReference>
<evidence type="ECO:0000256" key="13">
    <source>
        <dbReference type="ARBA" id="ARBA00049473"/>
    </source>
</evidence>
<dbReference type="FunFam" id="3.40.50.970:FF:000003">
    <property type="entry name" value="Transketolase"/>
    <property type="match status" value="1"/>
</dbReference>
<dbReference type="SUPFAM" id="SSF52922">
    <property type="entry name" value="TK C-terminal domain-like"/>
    <property type="match status" value="1"/>
</dbReference>
<evidence type="ECO:0000256" key="18">
    <source>
        <dbReference type="PIRSR" id="PIRSR605478-4"/>
    </source>
</evidence>
<evidence type="ECO:0000256" key="2">
    <source>
        <dbReference type="ARBA" id="ARBA00001936"/>
    </source>
</evidence>
<dbReference type="Proteomes" id="UP000073601">
    <property type="component" value="Unassembled WGS sequence"/>
</dbReference>
<organism evidence="21 22">
    <name type="scientific">Grimontia marina</name>
    <dbReference type="NCBI Taxonomy" id="646534"/>
    <lineage>
        <taxon>Bacteria</taxon>
        <taxon>Pseudomonadati</taxon>
        <taxon>Pseudomonadota</taxon>
        <taxon>Gammaproteobacteria</taxon>
        <taxon>Vibrionales</taxon>
        <taxon>Vibrionaceae</taxon>
        <taxon>Grimontia</taxon>
    </lineage>
</organism>
<feature type="binding site" evidence="16">
    <location>
        <position position="494"/>
    </location>
    <ligand>
        <name>substrate</name>
    </ligand>
</feature>
<evidence type="ECO:0000256" key="3">
    <source>
        <dbReference type="ARBA" id="ARBA00001941"/>
    </source>
</evidence>
<dbReference type="PROSITE" id="PS00802">
    <property type="entry name" value="TRANSKETOLASE_2"/>
    <property type="match status" value="1"/>
</dbReference>
<name>A0A128EZ04_9GAMM</name>
<sequence>MSKVSQLSEEYKTAEAEIHFSPTSDEIHEDCANALRILAVDMVQNANSGHPGAPMGMADIATVLWREFLKHNPRNPDWSNRDRFVLSNGHASCLIYGLLNLTGYNVTIDDLKQFRQLGSKTPGHPEIGVTPGVETTTGPLGQGLANAVGMALAEKTLAAQFNKPGFYIVDHYTYTFFGDGCLMEGISHEVCSLAGTMKLSKLIAFYDDNGISIDGDVEGWMTDDTPQRFRAYGWHVIEDIDGHNHYSIREAIMDARAVEDKPVLICCKTVIGKGSPNKAGSHDVHGAPLGNDEVAKTRKSMSWNHDPFEIPKKIQTYWNDKTQGALRENLWNATFAAYKDEYPELAAEFTRRIEGQLPRNWGEESEQFVRKAALQAQSIASRQASQQSLNAFGQILPELIGGSADLSPSNNTFWKGATDNNPESPDGNYIRFGVREFGMSAIANGLALHGGFIPYCATFLVFSDYARNAIRVAALSKVHAIFVFTHDSIGLGEDGPTHQPIEHLTSFRAMPNVKVWRPCDAVETAVAWKKAIEDQSGPHILVFSRQSLSYQLRRADQLPLIERGGYILQEHEGRMGDEPDMILIATGSEIELAVEAAILLNRKSIHARVVSMPCADVFDQQPAHYRNSVLPSSIKCRISIEAGSTLGWHKYVGSDGFPLGIDTFGESAPAAALFEHFGLTVEKIVRRAERMVKQLRPSKSQR</sequence>
<evidence type="ECO:0000256" key="17">
    <source>
        <dbReference type="PIRSR" id="PIRSR605478-3"/>
    </source>
</evidence>
<dbReference type="AlphaFoldDB" id="A0A128EZ04"/>
<keyword evidence="8 21" id="KW-0808">Transferase</keyword>
<proteinExistence type="inferred from homology"/>
<keyword evidence="22" id="KW-1185">Reference proteome</keyword>
<dbReference type="GO" id="GO:0009052">
    <property type="term" value="P:pentose-phosphate shunt, non-oxidative branch"/>
    <property type="evidence" value="ECO:0007669"/>
    <property type="project" value="UniProtKB-ARBA"/>
</dbReference>
<dbReference type="CDD" id="cd07033">
    <property type="entry name" value="TPP_PYR_DXS_TK_like"/>
    <property type="match status" value="1"/>
</dbReference>
<evidence type="ECO:0000256" key="11">
    <source>
        <dbReference type="ARBA" id="ARBA00022842"/>
    </source>
</evidence>
<dbReference type="EC" id="2.2.1.1" evidence="7 14"/>
<comment type="cofactor">
    <cofactor evidence="3">
        <name>Co(2+)</name>
        <dbReference type="ChEBI" id="CHEBI:48828"/>
    </cofactor>
</comment>
<dbReference type="Pfam" id="PF22613">
    <property type="entry name" value="Transketolase_C_1"/>
    <property type="match status" value="1"/>
</dbReference>
<dbReference type="InterPro" id="IPR005474">
    <property type="entry name" value="Transketolase_N"/>
</dbReference>
<feature type="domain" description="Transketolase-like pyrimidine-binding" evidence="20">
    <location>
        <begin position="379"/>
        <end position="551"/>
    </location>
</feature>
<evidence type="ECO:0000313" key="21">
    <source>
        <dbReference type="EMBL" id="CZF79424.1"/>
    </source>
</evidence>
<dbReference type="SUPFAM" id="SSF52518">
    <property type="entry name" value="Thiamin diphosphate-binding fold (THDP-binding)"/>
    <property type="match status" value="2"/>
</dbReference>
<evidence type="ECO:0000256" key="9">
    <source>
        <dbReference type="ARBA" id="ARBA00022723"/>
    </source>
</evidence>
<feature type="binding site" evidence="17">
    <location>
        <position position="180"/>
    </location>
    <ligand>
        <name>thiamine diphosphate</name>
        <dbReference type="ChEBI" id="CHEBI:58937"/>
    </ligand>
</feature>
<evidence type="ECO:0000256" key="14">
    <source>
        <dbReference type="NCBIfam" id="TIGR00232"/>
    </source>
</evidence>
<dbReference type="InterPro" id="IPR033247">
    <property type="entry name" value="Transketolase_fam"/>
</dbReference>
<comment type="cofactor">
    <cofactor evidence="2">
        <name>Mn(2+)</name>
        <dbReference type="ChEBI" id="CHEBI:29035"/>
    </cofactor>
</comment>
<keyword evidence="9 18" id="KW-0479">Metal-binding</keyword>
<feature type="binding site" evidence="18">
    <location>
        <position position="179"/>
    </location>
    <ligand>
        <name>Mg(2+)</name>
        <dbReference type="ChEBI" id="CHEBI:18420"/>
    </ligand>
</feature>
<dbReference type="InterPro" id="IPR020826">
    <property type="entry name" value="Transketolase_BS"/>
</dbReference>
<dbReference type="InterPro" id="IPR029061">
    <property type="entry name" value="THDP-binding"/>
</dbReference>
<dbReference type="GO" id="GO:0004802">
    <property type="term" value="F:transketolase activity"/>
    <property type="evidence" value="ECO:0007669"/>
    <property type="project" value="UniProtKB-UniRule"/>
</dbReference>
<dbReference type="GO" id="GO:0046872">
    <property type="term" value="F:metal ion binding"/>
    <property type="evidence" value="ECO:0007669"/>
    <property type="project" value="UniProtKB-KW"/>
</dbReference>
<comment type="cofactor">
    <cofactor evidence="18">
        <name>Mg(2+)</name>
        <dbReference type="ChEBI" id="CHEBI:18420"/>
    </cofactor>
    <text evidence="18">Binds 1 Mg(2+) ion per subunit. Can also utilize other divalent metal cations, such as Ca(2+), Mn(2+) and Co(2+).</text>
</comment>
<feature type="binding site" evidence="16">
    <location>
        <position position="545"/>
    </location>
    <ligand>
        <name>substrate</name>
    </ligand>
</feature>
<accession>A0A128EZ04</accession>
<dbReference type="PANTHER" id="PTHR43522">
    <property type="entry name" value="TRANSKETOLASE"/>
    <property type="match status" value="1"/>
</dbReference>
<feature type="binding site" evidence="17">
    <location>
        <position position="209"/>
    </location>
    <ligand>
        <name>thiamine diphosphate</name>
        <dbReference type="ChEBI" id="CHEBI:58937"/>
    </ligand>
</feature>
<dbReference type="CDD" id="cd02012">
    <property type="entry name" value="TPP_TK"/>
    <property type="match status" value="1"/>
</dbReference>
<comment type="function">
    <text evidence="4">Catalyzes the transfer of a two-carbon ketol group from a ketose donor to an aldose acceptor, via a covalent intermediate with the cofactor thiamine pyrophosphate.</text>
</comment>
<feature type="binding site" evidence="18">
    <location>
        <position position="211"/>
    </location>
    <ligand>
        <name>Mg(2+)</name>
        <dbReference type="ChEBI" id="CHEBI:18420"/>
    </ligand>
</feature>
<reference evidence="22" key="1">
    <citation type="submission" date="2016-02" db="EMBL/GenBank/DDBJ databases">
        <authorList>
            <person name="Rodrigo-Torres Lidia"/>
            <person name="Arahal R.David."/>
        </authorList>
    </citation>
    <scope>NUCLEOTIDE SEQUENCE [LARGE SCALE GENOMIC DNA]</scope>
    <source>
        <strain evidence="22">CECT 8713</strain>
    </source>
</reference>
<gene>
    <name evidence="21" type="primary">tktA_2</name>
    <name evidence="21" type="ORF">GMA8713_00967</name>
</gene>
<dbReference type="InterPro" id="IPR049557">
    <property type="entry name" value="Transketolase_CS"/>
</dbReference>
<dbReference type="FunFam" id="3.40.50.970:FF:000004">
    <property type="entry name" value="Transketolase"/>
    <property type="match status" value="1"/>
</dbReference>
<keyword evidence="12 17" id="KW-0786">Thiamine pyrophosphate</keyword>
<dbReference type="Pfam" id="PF02779">
    <property type="entry name" value="Transket_pyr"/>
    <property type="match status" value="1"/>
</dbReference>
<evidence type="ECO:0000256" key="5">
    <source>
        <dbReference type="ARBA" id="ARBA00007131"/>
    </source>
</evidence>
<comment type="similarity">
    <text evidence="5">Belongs to the transketolase family.</text>
</comment>
<evidence type="ECO:0000313" key="22">
    <source>
        <dbReference type="Proteomes" id="UP000073601"/>
    </source>
</evidence>
<dbReference type="NCBIfam" id="TIGR00232">
    <property type="entry name" value="tktlase_bact"/>
    <property type="match status" value="1"/>
</dbReference>
<evidence type="ECO:0000259" key="20">
    <source>
        <dbReference type="SMART" id="SM00861"/>
    </source>
</evidence>
<comment type="cofactor">
    <cofactor evidence="17">
        <name>thiamine diphosphate</name>
        <dbReference type="ChEBI" id="CHEBI:58937"/>
    </cofactor>
    <text evidence="17">Binds 1 thiamine pyrophosphate per subunit. During the reaction, the substrate forms a covalent intermediate with the cofactor.</text>
</comment>
<dbReference type="Gene3D" id="3.40.50.970">
    <property type="match status" value="2"/>
</dbReference>
<dbReference type="FunFam" id="3.40.50.920:FF:000003">
    <property type="entry name" value="Transketolase"/>
    <property type="match status" value="1"/>
</dbReference>
<feature type="site" description="Important for catalytic activity" evidence="19">
    <location>
        <position position="50"/>
    </location>
</feature>
<feature type="binding site" evidence="17">
    <location>
        <begin position="138"/>
        <end position="140"/>
    </location>
    <ligand>
        <name>thiamine diphosphate</name>
        <dbReference type="ChEBI" id="CHEBI:58937"/>
    </ligand>
</feature>
<evidence type="ECO:0000256" key="19">
    <source>
        <dbReference type="PIRSR" id="PIRSR605478-5"/>
    </source>
</evidence>
<evidence type="ECO:0000256" key="6">
    <source>
        <dbReference type="ARBA" id="ARBA00011738"/>
    </source>
</evidence>
<protein>
    <recommendedName>
        <fullName evidence="7 14">Transketolase</fullName>
        <ecNumber evidence="7 14">2.2.1.1</ecNumber>
    </recommendedName>
</protein>
<dbReference type="Gene3D" id="3.40.50.920">
    <property type="match status" value="1"/>
</dbReference>
<dbReference type="InterPro" id="IPR005475">
    <property type="entry name" value="Transketolase-like_Pyr-bd"/>
</dbReference>
<evidence type="ECO:0000256" key="8">
    <source>
        <dbReference type="ARBA" id="ARBA00022679"/>
    </source>
</evidence>
<feature type="binding site" evidence="16">
    <location>
        <position position="409"/>
    </location>
    <ligand>
        <name>substrate</name>
    </ligand>
</feature>
<evidence type="ECO:0000256" key="10">
    <source>
        <dbReference type="ARBA" id="ARBA00022837"/>
    </source>
</evidence>
<feature type="site" description="Important for catalytic activity" evidence="19">
    <location>
        <position position="285"/>
    </location>
</feature>
<feature type="binding site" evidence="16">
    <location>
        <position position="382"/>
    </location>
    <ligand>
        <name>substrate</name>
    </ligand>
</feature>
<keyword evidence="11 18" id="KW-0460">Magnesium</keyword>
<feature type="binding site" evidence="17">
    <location>
        <position position="90"/>
    </location>
    <ligand>
        <name>thiamine diphosphate</name>
        <dbReference type="ChEBI" id="CHEBI:58937"/>
    </ligand>
</feature>
<feature type="binding site" evidence="17">
    <location>
        <position position="462"/>
    </location>
    <ligand>
        <name>thiamine diphosphate</name>
        <dbReference type="ChEBI" id="CHEBI:58937"/>
    </ligand>
</feature>
<feature type="binding site" evidence="18">
    <location>
        <position position="209"/>
    </location>
    <ligand>
        <name>Mg(2+)</name>
        <dbReference type="ChEBI" id="CHEBI:18420"/>
    </ligand>
</feature>
<evidence type="ECO:0000256" key="16">
    <source>
        <dbReference type="PIRSR" id="PIRSR605478-2"/>
    </source>
</evidence>
<dbReference type="InterPro" id="IPR009014">
    <property type="entry name" value="Transketo_C/PFOR_II"/>
</dbReference>